<name>A0A6L2JUW0_TANCI</name>
<dbReference type="AlphaFoldDB" id="A0A6L2JUW0"/>
<gene>
    <name evidence="1" type="ORF">Tci_012478</name>
</gene>
<evidence type="ECO:0000313" key="1">
    <source>
        <dbReference type="EMBL" id="GEU40500.1"/>
    </source>
</evidence>
<keyword evidence="1" id="KW-0808">Transferase</keyword>
<dbReference type="EMBL" id="BKCJ010001310">
    <property type="protein sequence ID" value="GEU40500.1"/>
    <property type="molecule type" value="Genomic_DNA"/>
</dbReference>
<accession>A0A6L2JUW0</accession>
<protein>
    <submittedName>
        <fullName evidence="1">Reverse transcriptase domain-containing protein</fullName>
    </submittedName>
</protein>
<comment type="caution">
    <text evidence="1">The sequence shown here is derived from an EMBL/GenBank/DDBJ whole genome shotgun (WGS) entry which is preliminary data.</text>
</comment>
<reference evidence="1" key="1">
    <citation type="journal article" date="2019" name="Sci. Rep.">
        <title>Draft genome of Tanacetum cinerariifolium, the natural source of mosquito coil.</title>
        <authorList>
            <person name="Yamashiro T."/>
            <person name="Shiraishi A."/>
            <person name="Satake H."/>
            <person name="Nakayama K."/>
        </authorList>
    </citation>
    <scope>NUCLEOTIDE SEQUENCE</scope>
</reference>
<organism evidence="1">
    <name type="scientific">Tanacetum cinerariifolium</name>
    <name type="common">Dalmatian daisy</name>
    <name type="synonym">Chrysanthemum cinerariifolium</name>
    <dbReference type="NCBI Taxonomy" id="118510"/>
    <lineage>
        <taxon>Eukaryota</taxon>
        <taxon>Viridiplantae</taxon>
        <taxon>Streptophyta</taxon>
        <taxon>Embryophyta</taxon>
        <taxon>Tracheophyta</taxon>
        <taxon>Spermatophyta</taxon>
        <taxon>Magnoliopsida</taxon>
        <taxon>eudicotyledons</taxon>
        <taxon>Gunneridae</taxon>
        <taxon>Pentapetalae</taxon>
        <taxon>asterids</taxon>
        <taxon>campanulids</taxon>
        <taxon>Asterales</taxon>
        <taxon>Asteraceae</taxon>
        <taxon>Asteroideae</taxon>
        <taxon>Anthemideae</taxon>
        <taxon>Anthemidinae</taxon>
        <taxon>Tanacetum</taxon>
    </lineage>
</organism>
<proteinExistence type="predicted"/>
<keyword evidence="1" id="KW-0548">Nucleotidyltransferase</keyword>
<sequence>MSAMANVIPIIATVKNASVEEKTLKEIDAVPKASILDFCEEHYEDILPIILDMACHDKRKEVQTRLDFGESPKKRSERPLKNLPSCGTGRTLGNAYMVSHVQLYLNRGREAKEACKRSSRNSGETIEEFIERFKIKIGRMKGAPECMRISGFMHGVNNPELTKRLNEHVPKTVEEMMTATTTFIQGETAAASKKKVHTP</sequence>
<dbReference type="GO" id="GO:0003964">
    <property type="term" value="F:RNA-directed DNA polymerase activity"/>
    <property type="evidence" value="ECO:0007669"/>
    <property type="project" value="UniProtKB-KW"/>
</dbReference>
<keyword evidence="1" id="KW-0695">RNA-directed DNA polymerase</keyword>